<evidence type="ECO:0000313" key="3">
    <source>
        <dbReference type="EMBL" id="KNC77876.1"/>
    </source>
</evidence>
<dbReference type="GeneID" id="25910180"/>
<dbReference type="GO" id="GO:0000723">
    <property type="term" value="P:telomere maintenance"/>
    <property type="evidence" value="ECO:0007669"/>
    <property type="project" value="TreeGrafter"/>
</dbReference>
<feature type="region of interest" description="Disordered" evidence="1">
    <location>
        <begin position="1"/>
        <end position="26"/>
    </location>
</feature>
<dbReference type="GO" id="GO:0006303">
    <property type="term" value="P:double-strand break repair via nonhomologous end joining"/>
    <property type="evidence" value="ECO:0007669"/>
    <property type="project" value="TreeGrafter"/>
</dbReference>
<dbReference type="STRING" id="667725.A0A0L0FMZ4"/>
<evidence type="ECO:0000256" key="1">
    <source>
        <dbReference type="SAM" id="MobiDB-lite"/>
    </source>
</evidence>
<dbReference type="SUPFAM" id="SSF53300">
    <property type="entry name" value="vWA-like"/>
    <property type="match status" value="1"/>
</dbReference>
<dbReference type="Pfam" id="PF03731">
    <property type="entry name" value="Ku_N"/>
    <property type="match status" value="1"/>
</dbReference>
<dbReference type="OrthoDB" id="3249161at2759"/>
<feature type="domain" description="Ku70/Ku80 N-terminal alpha/beta" evidence="2">
    <location>
        <begin position="66"/>
        <end position="196"/>
    </location>
</feature>
<keyword evidence="4" id="KW-1185">Reference proteome</keyword>
<evidence type="ECO:0000313" key="4">
    <source>
        <dbReference type="Proteomes" id="UP000054560"/>
    </source>
</evidence>
<dbReference type="eggNOG" id="KOG2327">
    <property type="taxonomic scope" value="Eukaryota"/>
</dbReference>
<dbReference type="PANTHER" id="PTHR12604">
    <property type="entry name" value="KU AUTOANTIGEN DNA HELICASE"/>
    <property type="match status" value="1"/>
</dbReference>
<proteinExistence type="predicted"/>
<dbReference type="GO" id="GO:0042162">
    <property type="term" value="F:telomeric DNA binding"/>
    <property type="evidence" value="ECO:0007669"/>
    <property type="project" value="TreeGrafter"/>
</dbReference>
<dbReference type="RefSeq" id="XP_014151778.1">
    <property type="nucleotide sequence ID" value="XM_014296303.1"/>
</dbReference>
<protein>
    <recommendedName>
        <fullName evidence="2">Ku70/Ku80 N-terminal alpha/beta domain-containing protein</fullName>
    </recommendedName>
</protein>
<name>A0A0L0FMZ4_9EUKA</name>
<dbReference type="Proteomes" id="UP000054560">
    <property type="component" value="Unassembled WGS sequence"/>
</dbReference>
<dbReference type="Gene3D" id="3.40.50.410">
    <property type="entry name" value="von Willebrand factor, type A domain"/>
    <property type="match status" value="1"/>
</dbReference>
<feature type="compositionally biased region" description="Acidic residues" evidence="1">
    <location>
        <begin position="1"/>
        <end position="23"/>
    </location>
</feature>
<gene>
    <name evidence="3" type="ORF">SARC_09676</name>
</gene>
<reference evidence="3 4" key="1">
    <citation type="submission" date="2011-02" db="EMBL/GenBank/DDBJ databases">
        <title>The Genome Sequence of Sphaeroforma arctica JP610.</title>
        <authorList>
            <consortium name="The Broad Institute Genome Sequencing Platform"/>
            <person name="Russ C."/>
            <person name="Cuomo C."/>
            <person name="Young S.K."/>
            <person name="Zeng Q."/>
            <person name="Gargeya S."/>
            <person name="Alvarado L."/>
            <person name="Berlin A."/>
            <person name="Chapman S.B."/>
            <person name="Chen Z."/>
            <person name="Freedman E."/>
            <person name="Gellesch M."/>
            <person name="Goldberg J."/>
            <person name="Griggs A."/>
            <person name="Gujja S."/>
            <person name="Heilman E."/>
            <person name="Heiman D."/>
            <person name="Howarth C."/>
            <person name="Mehta T."/>
            <person name="Neiman D."/>
            <person name="Pearson M."/>
            <person name="Roberts A."/>
            <person name="Saif S."/>
            <person name="Shea T."/>
            <person name="Shenoy N."/>
            <person name="Sisk P."/>
            <person name="Stolte C."/>
            <person name="Sykes S."/>
            <person name="White J."/>
            <person name="Yandava C."/>
            <person name="Burger G."/>
            <person name="Gray M.W."/>
            <person name="Holland P.W.H."/>
            <person name="King N."/>
            <person name="Lang F.B.F."/>
            <person name="Roger A.J."/>
            <person name="Ruiz-Trillo I."/>
            <person name="Haas B."/>
            <person name="Nusbaum C."/>
            <person name="Birren B."/>
        </authorList>
    </citation>
    <scope>NUCLEOTIDE SEQUENCE [LARGE SCALE GENOMIC DNA]</scope>
    <source>
        <strain evidence="3 4">JP610</strain>
    </source>
</reference>
<dbReference type="InterPro" id="IPR005161">
    <property type="entry name" value="Ku_N"/>
</dbReference>
<organism evidence="3 4">
    <name type="scientific">Sphaeroforma arctica JP610</name>
    <dbReference type="NCBI Taxonomy" id="667725"/>
    <lineage>
        <taxon>Eukaryota</taxon>
        <taxon>Ichthyosporea</taxon>
        <taxon>Ichthyophonida</taxon>
        <taxon>Sphaeroforma</taxon>
    </lineage>
</organism>
<dbReference type="AlphaFoldDB" id="A0A0L0FMZ4"/>
<dbReference type="GO" id="GO:0003690">
    <property type="term" value="F:double-stranded DNA binding"/>
    <property type="evidence" value="ECO:0007669"/>
    <property type="project" value="TreeGrafter"/>
</dbReference>
<dbReference type="PANTHER" id="PTHR12604:SF2">
    <property type="entry name" value="X-RAY REPAIR CROSS-COMPLEMENTING PROTEIN 6"/>
    <property type="match status" value="1"/>
</dbReference>
<evidence type="ECO:0000259" key="2">
    <source>
        <dbReference type="Pfam" id="PF03731"/>
    </source>
</evidence>
<dbReference type="GO" id="GO:0043564">
    <property type="term" value="C:Ku70:Ku80 complex"/>
    <property type="evidence" value="ECO:0007669"/>
    <property type="project" value="TreeGrafter"/>
</dbReference>
<accession>A0A0L0FMZ4</accession>
<sequence length="201" mass="22397">MSWNLGEDDWNGGSDEDSDEGDNYSESKFRNLKSHTIYAVDASSNMFKKLARTVHAPADRPGHAREEQTEDSSPFYMVMEGLRSGLSESIILSPNDLTGIILYNVRKNSNSMSFDHIYVTMNLSTPGASDLASVEALRDLALRDEGPKFQQHFGSADNMVDISNVLFVARDIFDSCTTAKQGRKKVIFYTCNDDPQSGMLF</sequence>
<dbReference type="EMBL" id="KQ242611">
    <property type="protein sequence ID" value="KNC77876.1"/>
    <property type="molecule type" value="Genomic_DNA"/>
</dbReference>
<dbReference type="InterPro" id="IPR036465">
    <property type="entry name" value="vWFA_dom_sf"/>
</dbReference>